<dbReference type="InterPro" id="IPR050275">
    <property type="entry name" value="PGM_Phosphatase"/>
</dbReference>
<evidence type="ECO:0000256" key="1">
    <source>
        <dbReference type="PIRSR" id="PIRSR613078-2"/>
    </source>
</evidence>
<dbReference type="PANTHER" id="PTHR48100:SF5">
    <property type="entry name" value="HISTIDINE PHOSPHATASE FAMILY PROTEIN"/>
    <property type="match status" value="1"/>
</dbReference>
<proteinExistence type="predicted"/>
<keyword evidence="3" id="KW-1185">Reference proteome</keyword>
<dbReference type="GO" id="GO:0016791">
    <property type="term" value="F:phosphatase activity"/>
    <property type="evidence" value="ECO:0007669"/>
    <property type="project" value="TreeGrafter"/>
</dbReference>
<feature type="binding site" evidence="1">
    <location>
        <position position="59"/>
    </location>
    <ligand>
        <name>substrate</name>
    </ligand>
</feature>
<reference evidence="2" key="1">
    <citation type="journal article" date="2014" name="Int. J. Syst. Evol. Microbiol.">
        <title>Complete genome sequence of Corynebacterium casei LMG S-19264T (=DSM 44701T), isolated from a smear-ripened cheese.</title>
        <authorList>
            <consortium name="US DOE Joint Genome Institute (JGI-PGF)"/>
            <person name="Walter F."/>
            <person name="Albersmeier A."/>
            <person name="Kalinowski J."/>
            <person name="Ruckert C."/>
        </authorList>
    </citation>
    <scope>NUCLEOTIDE SEQUENCE</scope>
    <source>
        <strain evidence="2">CGMCC 1.15533</strain>
    </source>
</reference>
<dbReference type="InterPro" id="IPR013078">
    <property type="entry name" value="His_Pase_superF_clade-1"/>
</dbReference>
<dbReference type="PANTHER" id="PTHR48100">
    <property type="entry name" value="BROAD-SPECIFICITY PHOSPHATASE YOR283W-RELATED"/>
    <property type="match status" value="1"/>
</dbReference>
<organism evidence="2 3">
    <name type="scientific">Streptococcus himalayensis</name>
    <dbReference type="NCBI Taxonomy" id="1888195"/>
    <lineage>
        <taxon>Bacteria</taxon>
        <taxon>Bacillati</taxon>
        <taxon>Bacillota</taxon>
        <taxon>Bacilli</taxon>
        <taxon>Lactobacillales</taxon>
        <taxon>Streptococcaceae</taxon>
        <taxon>Streptococcus</taxon>
    </lineage>
</organism>
<dbReference type="Proteomes" id="UP000660801">
    <property type="component" value="Unassembled WGS sequence"/>
</dbReference>
<comment type="caution">
    <text evidence="2">The sequence shown here is derived from an EMBL/GenBank/DDBJ whole genome shotgun (WGS) entry which is preliminary data.</text>
</comment>
<dbReference type="SUPFAM" id="SSF53254">
    <property type="entry name" value="Phosphoglycerate mutase-like"/>
    <property type="match status" value="1"/>
</dbReference>
<dbReference type="Gene3D" id="3.40.50.1240">
    <property type="entry name" value="Phosphoglycerate mutase-like"/>
    <property type="match status" value="1"/>
</dbReference>
<feature type="binding site" evidence="1">
    <location>
        <begin position="7"/>
        <end position="14"/>
    </location>
    <ligand>
        <name>substrate</name>
    </ligand>
</feature>
<dbReference type="InterPro" id="IPR001345">
    <property type="entry name" value="PG/BPGM_mutase_AS"/>
</dbReference>
<dbReference type="PROSITE" id="PS00175">
    <property type="entry name" value="PG_MUTASE"/>
    <property type="match status" value="1"/>
</dbReference>
<dbReference type="AlphaFoldDB" id="A0A917A7C0"/>
<dbReference type="EMBL" id="BMJN01000018">
    <property type="protein sequence ID" value="GGE32120.1"/>
    <property type="molecule type" value="Genomic_DNA"/>
</dbReference>
<gene>
    <name evidence="2" type="ORF">GCM10011510_11760</name>
</gene>
<dbReference type="InterPro" id="IPR029033">
    <property type="entry name" value="His_PPase_superfam"/>
</dbReference>
<name>A0A917A7C0_9STRE</name>
<evidence type="ECO:0000313" key="3">
    <source>
        <dbReference type="Proteomes" id="UP000660801"/>
    </source>
</evidence>
<dbReference type="SMART" id="SM00855">
    <property type="entry name" value="PGAM"/>
    <property type="match status" value="1"/>
</dbReference>
<accession>A0A917A7C0</accession>
<protein>
    <submittedName>
        <fullName evidence="2">Phosphoglycerate mutase</fullName>
    </submittedName>
</protein>
<sequence length="191" mass="21451">MDLYLMRHGQTFFNQVGLVQGACDSPLTELGIEQARKAGEFFKDQQINFDAIYASTQERACDTAEIVSQRTDYKRLKGLKEWDFGLFEAQPEKLTPRFREGANSFEDLFVPYGGEDVRAVGERMKVALTSIAEEESGTVLAVSHGGSMWAFLLVLGVDVDSTLRFGNCAICHYRYENGSFRLVEVIDPLDN</sequence>
<dbReference type="Pfam" id="PF00300">
    <property type="entry name" value="His_Phos_1"/>
    <property type="match status" value="1"/>
</dbReference>
<dbReference type="GO" id="GO:0005737">
    <property type="term" value="C:cytoplasm"/>
    <property type="evidence" value="ECO:0007669"/>
    <property type="project" value="TreeGrafter"/>
</dbReference>
<dbReference type="CDD" id="cd07067">
    <property type="entry name" value="HP_PGM_like"/>
    <property type="match status" value="1"/>
</dbReference>
<evidence type="ECO:0000313" key="2">
    <source>
        <dbReference type="EMBL" id="GGE32120.1"/>
    </source>
</evidence>
<reference evidence="2" key="2">
    <citation type="submission" date="2020-09" db="EMBL/GenBank/DDBJ databases">
        <authorList>
            <person name="Sun Q."/>
            <person name="Zhou Y."/>
        </authorList>
    </citation>
    <scope>NUCLEOTIDE SEQUENCE</scope>
    <source>
        <strain evidence="2">CGMCC 1.15533</strain>
    </source>
</reference>